<dbReference type="PROSITE" id="PS50885">
    <property type="entry name" value="HAMP"/>
    <property type="match status" value="1"/>
</dbReference>
<reference evidence="7 8" key="1">
    <citation type="submission" date="2020-08" db="EMBL/GenBank/DDBJ databases">
        <title>Genomic Encyclopedia of Type Strains, Phase IV (KMG-IV): sequencing the most valuable type-strain genomes for metagenomic binning, comparative biology and taxonomic classification.</title>
        <authorList>
            <person name="Goeker M."/>
        </authorList>
    </citation>
    <scope>NUCLEOTIDE SEQUENCE [LARGE SCALE GENOMIC DNA]</scope>
    <source>
        <strain evidence="7 8">DSM 25622</strain>
    </source>
</reference>
<evidence type="ECO:0000313" key="8">
    <source>
        <dbReference type="Proteomes" id="UP000580654"/>
    </source>
</evidence>
<protein>
    <submittedName>
        <fullName evidence="7">PAS domain S-box-containing protein</fullName>
    </submittedName>
</protein>
<evidence type="ECO:0000259" key="5">
    <source>
        <dbReference type="PROSITE" id="PS50111"/>
    </source>
</evidence>
<dbReference type="CDD" id="cd00130">
    <property type="entry name" value="PAS"/>
    <property type="match status" value="1"/>
</dbReference>
<dbReference type="NCBIfam" id="TIGR00229">
    <property type="entry name" value="sensory_box"/>
    <property type="match status" value="1"/>
</dbReference>
<feature type="domain" description="Methyl-accepting transducer" evidence="5">
    <location>
        <begin position="308"/>
        <end position="530"/>
    </location>
</feature>
<dbReference type="InterPro" id="IPR013655">
    <property type="entry name" value="PAS_fold_3"/>
</dbReference>
<dbReference type="SMART" id="SM00283">
    <property type="entry name" value="MA"/>
    <property type="match status" value="1"/>
</dbReference>
<comment type="caution">
    <text evidence="7">The sequence shown here is derived from an EMBL/GenBank/DDBJ whole genome shotgun (WGS) entry which is preliminary data.</text>
</comment>
<dbReference type="PRINTS" id="PR00260">
    <property type="entry name" value="CHEMTRNSDUCR"/>
</dbReference>
<dbReference type="GO" id="GO:0007165">
    <property type="term" value="P:signal transduction"/>
    <property type="evidence" value="ECO:0007669"/>
    <property type="project" value="UniProtKB-KW"/>
</dbReference>
<dbReference type="GO" id="GO:0004888">
    <property type="term" value="F:transmembrane signaling receptor activity"/>
    <property type="evidence" value="ECO:0007669"/>
    <property type="project" value="InterPro"/>
</dbReference>
<evidence type="ECO:0000256" key="3">
    <source>
        <dbReference type="PROSITE-ProRule" id="PRU00284"/>
    </source>
</evidence>
<feature type="transmembrane region" description="Helical" evidence="4">
    <location>
        <begin position="157"/>
        <end position="177"/>
    </location>
</feature>
<dbReference type="GO" id="GO:0006935">
    <property type="term" value="P:chemotaxis"/>
    <property type="evidence" value="ECO:0007669"/>
    <property type="project" value="InterPro"/>
</dbReference>
<dbReference type="InterPro" id="IPR000014">
    <property type="entry name" value="PAS"/>
</dbReference>
<dbReference type="SUPFAM" id="SSF58104">
    <property type="entry name" value="Methyl-accepting chemotaxis protein (MCP) signaling domain"/>
    <property type="match status" value="1"/>
</dbReference>
<accession>A0A840YI00</accession>
<dbReference type="PANTHER" id="PTHR32089:SF112">
    <property type="entry name" value="LYSOZYME-LIKE PROTEIN-RELATED"/>
    <property type="match status" value="1"/>
</dbReference>
<dbReference type="Gene3D" id="1.10.287.950">
    <property type="entry name" value="Methyl-accepting chemotaxis protein"/>
    <property type="match status" value="1"/>
</dbReference>
<name>A0A840YI00_9PROT</name>
<gene>
    <name evidence="7" type="ORF">FHS87_004139</name>
</gene>
<keyword evidence="4" id="KW-1133">Transmembrane helix</keyword>
<dbReference type="PANTHER" id="PTHR32089">
    <property type="entry name" value="METHYL-ACCEPTING CHEMOTAXIS PROTEIN MCPB"/>
    <property type="match status" value="1"/>
</dbReference>
<dbReference type="Gene3D" id="3.30.450.20">
    <property type="entry name" value="PAS domain"/>
    <property type="match status" value="1"/>
</dbReference>
<dbReference type="GO" id="GO:0016020">
    <property type="term" value="C:membrane"/>
    <property type="evidence" value="ECO:0007669"/>
    <property type="project" value="InterPro"/>
</dbReference>
<keyword evidence="1 3" id="KW-0807">Transducer</keyword>
<sequence>MRDNGPITNREVSLPDGELLVSRTDTGGRIQFCNKAFVDVSGFLTEELTGAPHNLVRHPHMPQEAFKDLWATIKGGRPWEGLVKNRTKSGDYYWVRANVTPVVENGQVTGFVSIRFKPERASVAAADEAYAKIRTGQARGIGLRDGELIATGWRARLATAAAGVTGRLAATVGIAALSPALTAGWVSFTGVPASGTLSAAVALCAATAAAVLGWLTLAAVRRPVHDLETHLSAIAAGEFGRAVETPSAPEFWRLASLMRATRAKFAYAAQEREELDRRAREERAATQRAMAAELERTVGGVANTLSTAATTLQASTDSIAGIADRTAHQATAAEAGAMQASTNVQTVAAAAEEMAASVAEISRQVTEAAQVARRAAEEARATDGTVRLLAEGAQRIGEVVRLISDIAGQTNLLALNATIEAARAGDAGKGFAVVASEVKILASQTAKATEEIGRQITEMQGATALAVEAIRGIGATVGQSSEIAAAIAAAVEEQGAATREIARNVSEAAAGTNEVSAQVGSLTIGVGETTGALGSLRAGADDVAHQGRALRAELSGLIVRLRDTGTSMGKKSA</sequence>
<keyword evidence="4" id="KW-0472">Membrane</keyword>
<dbReference type="InterPro" id="IPR004089">
    <property type="entry name" value="MCPsignal_dom"/>
</dbReference>
<dbReference type="Pfam" id="PF00015">
    <property type="entry name" value="MCPsignal"/>
    <property type="match status" value="1"/>
</dbReference>
<dbReference type="AlphaFoldDB" id="A0A840YI00"/>
<dbReference type="PROSITE" id="PS50111">
    <property type="entry name" value="CHEMOTAXIS_TRANSDUC_2"/>
    <property type="match status" value="1"/>
</dbReference>
<dbReference type="SUPFAM" id="SSF55785">
    <property type="entry name" value="PYP-like sensor domain (PAS domain)"/>
    <property type="match status" value="1"/>
</dbReference>
<dbReference type="Pfam" id="PF08447">
    <property type="entry name" value="PAS_3"/>
    <property type="match status" value="1"/>
</dbReference>
<evidence type="ECO:0000256" key="1">
    <source>
        <dbReference type="ARBA" id="ARBA00023224"/>
    </source>
</evidence>
<evidence type="ECO:0000256" key="4">
    <source>
        <dbReference type="SAM" id="Phobius"/>
    </source>
</evidence>
<evidence type="ECO:0000259" key="6">
    <source>
        <dbReference type="PROSITE" id="PS50885"/>
    </source>
</evidence>
<dbReference type="InterPro" id="IPR003660">
    <property type="entry name" value="HAMP_dom"/>
</dbReference>
<dbReference type="InterPro" id="IPR004090">
    <property type="entry name" value="Chemotax_Me-accpt_rcpt"/>
</dbReference>
<feature type="domain" description="HAMP" evidence="6">
    <location>
        <begin position="218"/>
        <end position="270"/>
    </location>
</feature>
<organism evidence="7 8">
    <name type="scientific">Muricoccus pecuniae</name>
    <dbReference type="NCBI Taxonomy" id="693023"/>
    <lineage>
        <taxon>Bacteria</taxon>
        <taxon>Pseudomonadati</taxon>
        <taxon>Pseudomonadota</taxon>
        <taxon>Alphaproteobacteria</taxon>
        <taxon>Acetobacterales</taxon>
        <taxon>Roseomonadaceae</taxon>
        <taxon>Muricoccus</taxon>
    </lineage>
</organism>
<evidence type="ECO:0000256" key="2">
    <source>
        <dbReference type="ARBA" id="ARBA00029447"/>
    </source>
</evidence>
<dbReference type="Proteomes" id="UP000580654">
    <property type="component" value="Unassembled WGS sequence"/>
</dbReference>
<keyword evidence="8" id="KW-1185">Reference proteome</keyword>
<feature type="transmembrane region" description="Helical" evidence="4">
    <location>
        <begin position="197"/>
        <end position="220"/>
    </location>
</feature>
<comment type="similarity">
    <text evidence="2">Belongs to the methyl-accepting chemotaxis (MCP) protein family.</text>
</comment>
<dbReference type="EMBL" id="JACIJD010000028">
    <property type="protein sequence ID" value="MBB5696071.1"/>
    <property type="molecule type" value="Genomic_DNA"/>
</dbReference>
<proteinExistence type="inferred from homology"/>
<dbReference type="InterPro" id="IPR035965">
    <property type="entry name" value="PAS-like_dom_sf"/>
</dbReference>
<keyword evidence="4" id="KW-0812">Transmembrane</keyword>
<evidence type="ECO:0000313" key="7">
    <source>
        <dbReference type="EMBL" id="MBB5696071.1"/>
    </source>
</evidence>
<dbReference type="RefSeq" id="WP_184521176.1">
    <property type="nucleotide sequence ID" value="NZ_JACIJD010000028.1"/>
</dbReference>